<comment type="caution">
    <text evidence="1">The sequence shown here is derived from an EMBL/GenBank/DDBJ whole genome shotgun (WGS) entry which is preliminary data.</text>
</comment>
<proteinExistence type="predicted"/>
<feature type="non-terminal residue" evidence="1">
    <location>
        <position position="1"/>
    </location>
</feature>
<keyword evidence="2" id="KW-1185">Reference proteome</keyword>
<evidence type="ECO:0000313" key="2">
    <source>
        <dbReference type="Proteomes" id="UP001054945"/>
    </source>
</evidence>
<protein>
    <submittedName>
        <fullName evidence="1">Uncharacterized protein</fullName>
    </submittedName>
</protein>
<dbReference type="EMBL" id="BPLR01015374">
    <property type="protein sequence ID" value="GIY75651.1"/>
    <property type="molecule type" value="Genomic_DNA"/>
</dbReference>
<gene>
    <name evidence="1" type="ORF">CEXT_18251</name>
</gene>
<dbReference type="AlphaFoldDB" id="A0AAV4VYV5"/>
<reference evidence="1 2" key="1">
    <citation type="submission" date="2021-06" db="EMBL/GenBank/DDBJ databases">
        <title>Caerostris extrusa draft genome.</title>
        <authorList>
            <person name="Kono N."/>
            <person name="Arakawa K."/>
        </authorList>
    </citation>
    <scope>NUCLEOTIDE SEQUENCE [LARGE SCALE GENOMIC DNA]</scope>
</reference>
<dbReference type="Proteomes" id="UP001054945">
    <property type="component" value="Unassembled WGS sequence"/>
</dbReference>
<organism evidence="1 2">
    <name type="scientific">Caerostris extrusa</name>
    <name type="common">Bark spider</name>
    <name type="synonym">Caerostris bankana</name>
    <dbReference type="NCBI Taxonomy" id="172846"/>
    <lineage>
        <taxon>Eukaryota</taxon>
        <taxon>Metazoa</taxon>
        <taxon>Ecdysozoa</taxon>
        <taxon>Arthropoda</taxon>
        <taxon>Chelicerata</taxon>
        <taxon>Arachnida</taxon>
        <taxon>Araneae</taxon>
        <taxon>Araneomorphae</taxon>
        <taxon>Entelegynae</taxon>
        <taxon>Araneoidea</taxon>
        <taxon>Araneidae</taxon>
        <taxon>Caerostris</taxon>
    </lineage>
</organism>
<evidence type="ECO:0000313" key="1">
    <source>
        <dbReference type="EMBL" id="GIY75651.1"/>
    </source>
</evidence>
<name>A0AAV4VYV5_CAEEX</name>
<sequence>LRLLIHLKKENKRKEKKKNGGSRGIKRKVFGIGKSDGEIGWEKGGGGDCDHAAIGRKNIRSVVSSAAFGDSLHF</sequence>
<accession>A0AAV4VYV5</accession>